<reference evidence="3 4" key="1">
    <citation type="submission" date="2016-10" db="EMBL/GenBank/DDBJ databases">
        <authorList>
            <person name="de Groot N.N."/>
        </authorList>
    </citation>
    <scope>NUCLEOTIDE SEQUENCE [LARGE SCALE GENOMIC DNA]</scope>
    <source>
        <strain evidence="4">EB21,IBRC-M 10013,KCTC 4048</strain>
    </source>
</reference>
<keyword evidence="1" id="KW-1133">Transmembrane helix</keyword>
<accession>A0A1G9ZYS3</accession>
<evidence type="ECO:0000313" key="4">
    <source>
        <dbReference type="Proteomes" id="UP000199370"/>
    </source>
</evidence>
<dbReference type="Pfam" id="PF26243">
    <property type="entry name" value="DUF8056"/>
    <property type="match status" value="1"/>
</dbReference>
<dbReference type="RefSeq" id="WP_089735611.1">
    <property type="nucleotide sequence ID" value="NZ_FNIA01000023.1"/>
</dbReference>
<evidence type="ECO:0000256" key="1">
    <source>
        <dbReference type="SAM" id="Phobius"/>
    </source>
</evidence>
<dbReference type="InterPro" id="IPR058369">
    <property type="entry name" value="DUF8056"/>
</dbReference>
<feature type="transmembrane region" description="Helical" evidence="1">
    <location>
        <begin position="25"/>
        <end position="49"/>
    </location>
</feature>
<keyword evidence="1" id="KW-0472">Membrane</keyword>
<sequence length="172" mass="18679">MSEQSAGRYSVIRRSVAKGVRSESYLLRAYTVIGVLASAFIALLLVLAIPQWVKWTLGQGELNTFSRAMLPWLGMLLVAPLLAPPFYAARRAGRGTSSRRTDFLLALSGFAFLASLYVTLLVSAPAEYRDPAPDVPLLGAFVEFCYALDPVYAFAPPVVGVVVIVAVERLAR</sequence>
<keyword evidence="1" id="KW-0812">Transmembrane</keyword>
<feature type="transmembrane region" description="Helical" evidence="1">
    <location>
        <begin position="146"/>
        <end position="167"/>
    </location>
</feature>
<feature type="transmembrane region" description="Helical" evidence="1">
    <location>
        <begin position="69"/>
        <end position="89"/>
    </location>
</feature>
<feature type="transmembrane region" description="Helical" evidence="1">
    <location>
        <begin position="101"/>
        <end position="126"/>
    </location>
</feature>
<dbReference type="Proteomes" id="UP000199370">
    <property type="component" value="Unassembled WGS sequence"/>
</dbReference>
<dbReference type="EMBL" id="FNIA01000023">
    <property type="protein sequence ID" value="SDN26051.1"/>
    <property type="molecule type" value="Genomic_DNA"/>
</dbReference>
<evidence type="ECO:0000313" key="3">
    <source>
        <dbReference type="EMBL" id="SDN26051.1"/>
    </source>
</evidence>
<evidence type="ECO:0000259" key="2">
    <source>
        <dbReference type="Pfam" id="PF26243"/>
    </source>
</evidence>
<proteinExistence type="predicted"/>
<keyword evidence="4" id="KW-1185">Reference proteome</keyword>
<gene>
    <name evidence="3" type="ORF">SAMN05192554_12331</name>
</gene>
<organism evidence="3 4">
    <name type="scientific">Haloarchaeobius iranensis</name>
    <dbReference type="NCBI Taxonomy" id="996166"/>
    <lineage>
        <taxon>Archaea</taxon>
        <taxon>Methanobacteriati</taxon>
        <taxon>Methanobacteriota</taxon>
        <taxon>Stenosarchaea group</taxon>
        <taxon>Halobacteria</taxon>
        <taxon>Halobacteriales</taxon>
        <taxon>Halorubellaceae</taxon>
        <taxon>Haloarchaeobius</taxon>
    </lineage>
</organism>
<dbReference type="AlphaFoldDB" id="A0A1G9ZYS3"/>
<feature type="domain" description="DUF8056" evidence="2">
    <location>
        <begin position="9"/>
        <end position="172"/>
    </location>
</feature>
<name>A0A1G9ZYS3_9EURY</name>
<protein>
    <recommendedName>
        <fullName evidence="2">DUF8056 domain-containing protein</fullName>
    </recommendedName>
</protein>